<accession>A0ABS7G4R6</accession>
<gene>
    <name evidence="2" type="ORF">K1Y72_31080</name>
</gene>
<evidence type="ECO:0000313" key="3">
    <source>
        <dbReference type="Proteomes" id="UP000774570"/>
    </source>
</evidence>
<dbReference type="EMBL" id="JAIBOA010000027">
    <property type="protein sequence ID" value="MBW8486849.1"/>
    <property type="molecule type" value="Genomic_DNA"/>
</dbReference>
<evidence type="ECO:0000259" key="1">
    <source>
        <dbReference type="Pfam" id="PF19956"/>
    </source>
</evidence>
<name>A0ABS7G4R6_9ACTN</name>
<dbReference type="InterPro" id="IPR045431">
    <property type="entry name" value="EAD2"/>
</dbReference>
<sequence>MTAAPFDEPDGRNPVLLLAEAVATLPSFVRPGGRDALVRTLPPDIAAAVRQDGRPLIHSFSLVQACLDRPGGLAALLAALEAVEHGSAPMARVRAIAALVPAERWRGERR</sequence>
<protein>
    <recommendedName>
        <fullName evidence="1">Effector-associated domain-containing protein</fullName>
    </recommendedName>
</protein>
<dbReference type="Proteomes" id="UP000774570">
    <property type="component" value="Unassembled WGS sequence"/>
</dbReference>
<dbReference type="Pfam" id="PF19956">
    <property type="entry name" value="EAD2"/>
    <property type="match status" value="1"/>
</dbReference>
<keyword evidence="3" id="KW-1185">Reference proteome</keyword>
<feature type="domain" description="Effector-associated" evidence="1">
    <location>
        <begin position="20"/>
        <end position="97"/>
    </location>
</feature>
<organism evidence="2 3">
    <name type="scientific">Actinomadura parmotrematis</name>
    <dbReference type="NCBI Taxonomy" id="2864039"/>
    <lineage>
        <taxon>Bacteria</taxon>
        <taxon>Bacillati</taxon>
        <taxon>Actinomycetota</taxon>
        <taxon>Actinomycetes</taxon>
        <taxon>Streptosporangiales</taxon>
        <taxon>Thermomonosporaceae</taxon>
        <taxon>Actinomadura</taxon>
    </lineage>
</organism>
<evidence type="ECO:0000313" key="2">
    <source>
        <dbReference type="EMBL" id="MBW8486849.1"/>
    </source>
</evidence>
<proteinExistence type="predicted"/>
<reference evidence="2 3" key="1">
    <citation type="submission" date="2021-07" db="EMBL/GenBank/DDBJ databases">
        <title>Actinomadura sp. PM05-2 isolated from lichen.</title>
        <authorList>
            <person name="Somphong A."/>
            <person name="Phongsopitanun W."/>
            <person name="Tanasupawat S."/>
            <person name="Peongsungnone V."/>
        </authorList>
    </citation>
    <scope>NUCLEOTIDE SEQUENCE [LARGE SCALE GENOMIC DNA]</scope>
    <source>
        <strain evidence="2 3">PM05-2</strain>
    </source>
</reference>
<dbReference type="RefSeq" id="WP_220170088.1">
    <property type="nucleotide sequence ID" value="NZ_JAIBOA010000027.1"/>
</dbReference>
<comment type="caution">
    <text evidence="2">The sequence shown here is derived from an EMBL/GenBank/DDBJ whole genome shotgun (WGS) entry which is preliminary data.</text>
</comment>